<dbReference type="PANTHER" id="PTHR11766">
    <property type="entry name" value="TYROSYL-TRNA SYNTHETASE"/>
    <property type="match status" value="1"/>
</dbReference>
<dbReference type="GO" id="GO:0004831">
    <property type="term" value="F:tyrosine-tRNA ligase activity"/>
    <property type="evidence" value="ECO:0007669"/>
    <property type="project" value="UniProtKB-UniRule"/>
</dbReference>
<evidence type="ECO:0000256" key="9">
    <source>
        <dbReference type="ARBA" id="ARBA00048248"/>
    </source>
</evidence>
<dbReference type="Gene3D" id="3.40.50.620">
    <property type="entry name" value="HUPs"/>
    <property type="match status" value="1"/>
</dbReference>
<dbReference type="FunFam" id="3.40.50.620:FF:000008">
    <property type="entry name" value="Tyrosine--tRNA ligase"/>
    <property type="match status" value="1"/>
</dbReference>
<dbReference type="CDD" id="cd00165">
    <property type="entry name" value="S4"/>
    <property type="match status" value="1"/>
</dbReference>
<organism evidence="14 15">
    <name type="scientific">Vreelandella nigrificans</name>
    <dbReference type="NCBI Taxonomy" id="2042704"/>
    <lineage>
        <taxon>Bacteria</taxon>
        <taxon>Pseudomonadati</taxon>
        <taxon>Pseudomonadota</taxon>
        <taxon>Gammaproteobacteria</taxon>
        <taxon>Oceanospirillales</taxon>
        <taxon>Halomonadaceae</taxon>
        <taxon>Vreelandella</taxon>
    </lineage>
</organism>
<dbReference type="InterPro" id="IPR024088">
    <property type="entry name" value="Tyr-tRNA-ligase_bac-type"/>
</dbReference>
<dbReference type="FunFam" id="1.10.240.10:FF:000001">
    <property type="entry name" value="Tyrosine--tRNA ligase"/>
    <property type="match status" value="1"/>
</dbReference>
<dbReference type="GO" id="GO:0005524">
    <property type="term" value="F:ATP binding"/>
    <property type="evidence" value="ECO:0007669"/>
    <property type="project" value="UniProtKB-UniRule"/>
</dbReference>
<dbReference type="Gene3D" id="1.10.240.10">
    <property type="entry name" value="Tyrosyl-Transfer RNA Synthetase"/>
    <property type="match status" value="1"/>
</dbReference>
<dbReference type="OrthoDB" id="9804243at2"/>
<dbReference type="SMART" id="SM00363">
    <property type="entry name" value="S4"/>
    <property type="match status" value="1"/>
</dbReference>
<keyword evidence="8 11" id="KW-0030">Aminoacyl-tRNA synthetase</keyword>
<dbReference type="InterPro" id="IPR001412">
    <property type="entry name" value="aa-tRNA-synth_I_CS"/>
</dbReference>
<evidence type="ECO:0000313" key="14">
    <source>
        <dbReference type="EMBL" id="PCF95790.1"/>
    </source>
</evidence>
<keyword evidence="6 12" id="KW-0694">RNA-binding</keyword>
<comment type="similarity">
    <text evidence="10 11">Belongs to the class-I aminoacyl-tRNA synthetase family. TyrS type 1 subfamily.</text>
</comment>
<protein>
    <recommendedName>
        <fullName evidence="11">Tyrosine--tRNA ligase</fullName>
        <ecNumber evidence="11">6.1.1.1</ecNumber>
    </recommendedName>
    <alternativeName>
        <fullName evidence="11">Tyrosyl-tRNA synthetase</fullName>
        <shortName evidence="11">TyrRS</shortName>
    </alternativeName>
</protein>
<dbReference type="PANTHER" id="PTHR11766:SF0">
    <property type="entry name" value="TYROSINE--TRNA LIGASE, MITOCHONDRIAL"/>
    <property type="match status" value="1"/>
</dbReference>
<dbReference type="HAMAP" id="MF_02006">
    <property type="entry name" value="Tyr_tRNA_synth_type1"/>
    <property type="match status" value="1"/>
</dbReference>
<dbReference type="PROSITE" id="PS00178">
    <property type="entry name" value="AA_TRNA_LIGASE_I"/>
    <property type="match status" value="1"/>
</dbReference>
<feature type="binding site" evidence="11">
    <location>
        <position position="173"/>
    </location>
    <ligand>
        <name>L-tyrosine</name>
        <dbReference type="ChEBI" id="CHEBI:58315"/>
    </ligand>
</feature>
<feature type="binding site" evidence="11">
    <location>
        <position position="36"/>
    </location>
    <ligand>
        <name>L-tyrosine</name>
        <dbReference type="ChEBI" id="CHEBI:58315"/>
    </ligand>
</feature>
<comment type="catalytic activity">
    <reaction evidence="9 11">
        <text>tRNA(Tyr) + L-tyrosine + ATP = L-tyrosyl-tRNA(Tyr) + AMP + diphosphate + H(+)</text>
        <dbReference type="Rhea" id="RHEA:10220"/>
        <dbReference type="Rhea" id="RHEA-COMP:9706"/>
        <dbReference type="Rhea" id="RHEA-COMP:9707"/>
        <dbReference type="ChEBI" id="CHEBI:15378"/>
        <dbReference type="ChEBI" id="CHEBI:30616"/>
        <dbReference type="ChEBI" id="CHEBI:33019"/>
        <dbReference type="ChEBI" id="CHEBI:58315"/>
        <dbReference type="ChEBI" id="CHEBI:78442"/>
        <dbReference type="ChEBI" id="CHEBI:78536"/>
        <dbReference type="ChEBI" id="CHEBI:456215"/>
        <dbReference type="EC" id="6.1.1.1"/>
    </reaction>
</comment>
<comment type="caution">
    <text evidence="14">The sequence shown here is derived from an EMBL/GenBank/DDBJ whole genome shotgun (WGS) entry which is preliminary data.</text>
</comment>
<evidence type="ECO:0000256" key="11">
    <source>
        <dbReference type="HAMAP-Rule" id="MF_02006"/>
    </source>
</evidence>
<dbReference type="InterPro" id="IPR024107">
    <property type="entry name" value="Tyr-tRNA-ligase_bac_1"/>
</dbReference>
<keyword evidence="2 11" id="KW-0963">Cytoplasm</keyword>
<dbReference type="CDD" id="cd00805">
    <property type="entry name" value="TyrRS_core"/>
    <property type="match status" value="1"/>
</dbReference>
<evidence type="ECO:0000256" key="3">
    <source>
        <dbReference type="ARBA" id="ARBA00022598"/>
    </source>
</evidence>
<dbReference type="InterPro" id="IPR002307">
    <property type="entry name" value="Tyr-tRNA-ligase"/>
</dbReference>
<dbReference type="SUPFAM" id="SSF55174">
    <property type="entry name" value="Alpha-L RNA-binding motif"/>
    <property type="match status" value="1"/>
</dbReference>
<evidence type="ECO:0000256" key="5">
    <source>
        <dbReference type="ARBA" id="ARBA00022840"/>
    </source>
</evidence>
<dbReference type="Pfam" id="PF22421">
    <property type="entry name" value="SYY_C-terminal"/>
    <property type="match status" value="1"/>
</dbReference>
<keyword evidence="15" id="KW-1185">Reference proteome</keyword>
<dbReference type="InterPro" id="IPR002942">
    <property type="entry name" value="S4_RNA-bd"/>
</dbReference>
<evidence type="ECO:0000256" key="2">
    <source>
        <dbReference type="ARBA" id="ARBA00022490"/>
    </source>
</evidence>
<evidence type="ECO:0000256" key="1">
    <source>
        <dbReference type="ARBA" id="ARBA00004496"/>
    </source>
</evidence>
<keyword evidence="5 11" id="KW-0067">ATP-binding</keyword>
<name>A0A2A4HM01_9GAMM</name>
<dbReference type="EMBL" id="NWUX01000007">
    <property type="protein sequence ID" value="PCF95790.1"/>
    <property type="molecule type" value="Genomic_DNA"/>
</dbReference>
<evidence type="ECO:0000256" key="4">
    <source>
        <dbReference type="ARBA" id="ARBA00022741"/>
    </source>
</evidence>
<comment type="function">
    <text evidence="11">Catalyzes the attachment of tyrosine to tRNA(Tyr) in a two-step reaction: tyrosine is first activated by ATP to form Tyr-AMP and then transferred to the acceptor end of tRNA(Tyr).</text>
</comment>
<reference evidence="15" key="1">
    <citation type="submission" date="2017-09" db="EMBL/GenBank/DDBJ databases">
        <authorList>
            <person name="Cho G.-S."/>
            <person name="Oguntoyinbo F.A."/>
            <person name="Cnockaert M."/>
            <person name="Kabisch J."/>
            <person name="Neve H."/>
            <person name="Bockelmann W."/>
            <person name="Wenning M."/>
            <person name="Franz C.M."/>
            <person name="Vandamme P."/>
        </authorList>
    </citation>
    <scope>NUCLEOTIDE SEQUENCE [LARGE SCALE GENOMIC DNA]</scope>
    <source>
        <strain evidence="15">MBT G8648</strain>
    </source>
</reference>
<evidence type="ECO:0000256" key="6">
    <source>
        <dbReference type="ARBA" id="ARBA00022884"/>
    </source>
</evidence>
<proteinExistence type="inferred from homology"/>
<dbReference type="NCBIfam" id="TIGR00234">
    <property type="entry name" value="tyrS"/>
    <property type="match status" value="1"/>
</dbReference>
<dbReference type="InterPro" id="IPR014729">
    <property type="entry name" value="Rossmann-like_a/b/a_fold"/>
</dbReference>
<gene>
    <name evidence="11" type="primary">tyrS</name>
    <name evidence="14" type="ORF">CPA45_10420</name>
</gene>
<comment type="subunit">
    <text evidence="11">Homodimer.</text>
</comment>
<keyword evidence="4 11" id="KW-0547">Nucleotide-binding</keyword>
<evidence type="ECO:0000256" key="8">
    <source>
        <dbReference type="ARBA" id="ARBA00023146"/>
    </source>
</evidence>
<evidence type="ECO:0000256" key="7">
    <source>
        <dbReference type="ARBA" id="ARBA00022917"/>
    </source>
</evidence>
<evidence type="ECO:0000256" key="12">
    <source>
        <dbReference type="PROSITE-ProRule" id="PRU00182"/>
    </source>
</evidence>
<dbReference type="Proteomes" id="UP000218677">
    <property type="component" value="Unassembled WGS sequence"/>
</dbReference>
<dbReference type="InterPro" id="IPR002305">
    <property type="entry name" value="aa-tRNA-synth_Ic"/>
</dbReference>
<keyword evidence="7 11" id="KW-0648">Protein biosynthesis</keyword>
<keyword evidence="3 11" id="KW-0436">Ligase</keyword>
<comment type="subcellular location">
    <subcellularLocation>
        <location evidence="1 11">Cytoplasm</location>
    </subcellularLocation>
</comment>
<evidence type="ECO:0000259" key="13">
    <source>
        <dbReference type="SMART" id="SM00363"/>
    </source>
</evidence>
<evidence type="ECO:0000313" key="15">
    <source>
        <dbReference type="Proteomes" id="UP000218677"/>
    </source>
</evidence>
<dbReference type="Gene3D" id="3.10.290.10">
    <property type="entry name" value="RNA-binding S4 domain"/>
    <property type="match status" value="1"/>
</dbReference>
<dbReference type="InterPro" id="IPR054608">
    <property type="entry name" value="SYY-like_C"/>
</dbReference>
<dbReference type="PROSITE" id="PS50889">
    <property type="entry name" value="S4"/>
    <property type="match status" value="1"/>
</dbReference>
<dbReference type="PRINTS" id="PR01040">
    <property type="entry name" value="TRNASYNTHTYR"/>
</dbReference>
<dbReference type="RefSeq" id="WP_096651486.1">
    <property type="nucleotide sequence ID" value="NZ_NWUX01000007.1"/>
</dbReference>
<dbReference type="GO" id="GO:0006437">
    <property type="term" value="P:tyrosyl-tRNA aminoacylation"/>
    <property type="evidence" value="ECO:0007669"/>
    <property type="project" value="UniProtKB-UniRule"/>
</dbReference>
<dbReference type="EC" id="6.1.1.1" evidence="11"/>
<dbReference type="AlphaFoldDB" id="A0A2A4HM01"/>
<dbReference type="GO" id="GO:0042803">
    <property type="term" value="F:protein homodimerization activity"/>
    <property type="evidence" value="ECO:0007669"/>
    <property type="project" value="UniProtKB-ARBA"/>
</dbReference>
<feature type="binding site" evidence="11">
    <location>
        <position position="236"/>
    </location>
    <ligand>
        <name>ATP</name>
        <dbReference type="ChEBI" id="CHEBI:30616"/>
    </ligand>
</feature>
<dbReference type="SUPFAM" id="SSF52374">
    <property type="entry name" value="Nucleotidylyl transferase"/>
    <property type="match status" value="1"/>
</dbReference>
<feature type="binding site" evidence="11">
    <location>
        <position position="177"/>
    </location>
    <ligand>
        <name>L-tyrosine</name>
        <dbReference type="ChEBI" id="CHEBI:58315"/>
    </ligand>
</feature>
<dbReference type="GO" id="GO:0005829">
    <property type="term" value="C:cytosol"/>
    <property type="evidence" value="ECO:0007669"/>
    <property type="project" value="TreeGrafter"/>
</dbReference>
<sequence length="422" mass="47034">MGTSLLLSDLHRRGLIAQATHEQALSELLSSPQTVYCGFDPTAGSLHIGHLVPLLMLKRFQDAGHHGVALVGGATGMIGDPSFKATERSLNSPETVKGWVKALNEQIYWLMAPHLEAPFKVVDNAEWIGEINVIDFFRDVGKHFSMNAMINRESVRQRLERPDQGMSFTEFSYALLQSYDFAHLNRTLGCRLQIGGNDQWGNIVSGVDLTRRLNSEQVMGMTLPLITKADGTKFGKTESGTVWLDPKQTSPYHFYQFWLGTDDRDVYRFLRYYTFLSCDAIDEIEANDRLAAGKPQAQRILAETVTRFVHGEEGLETARRISLALFSGDVATLALHELEQLALDGLPCFQVSPEEPLESALVKGGLASSKRQARELIEQGAVRINGERAGKACLGENFALFDTYWVVQKGKKHFCLLTRAIQ</sequence>
<accession>A0A2A4HM01</accession>
<feature type="domain" description="RNA-binding S4" evidence="13">
    <location>
        <begin position="355"/>
        <end position="421"/>
    </location>
</feature>
<feature type="short sequence motif" description="'HIGH' region" evidence="11">
    <location>
        <begin position="41"/>
        <end position="50"/>
    </location>
</feature>
<evidence type="ECO:0000256" key="10">
    <source>
        <dbReference type="ARBA" id="ARBA00060965"/>
    </source>
</evidence>
<dbReference type="GO" id="GO:0003723">
    <property type="term" value="F:RNA binding"/>
    <property type="evidence" value="ECO:0007669"/>
    <property type="project" value="UniProtKB-KW"/>
</dbReference>
<dbReference type="Pfam" id="PF00579">
    <property type="entry name" value="tRNA-synt_1b"/>
    <property type="match status" value="1"/>
</dbReference>
<feature type="short sequence motif" description="'KMSKS' region" evidence="11">
    <location>
        <begin position="233"/>
        <end position="237"/>
    </location>
</feature>
<dbReference type="InterPro" id="IPR036986">
    <property type="entry name" value="S4_RNA-bd_sf"/>
</dbReference>